<feature type="compositionally biased region" description="Basic and acidic residues" evidence="7">
    <location>
        <begin position="87"/>
        <end position="98"/>
    </location>
</feature>
<dbReference type="Proteomes" id="UP001165780">
    <property type="component" value="Unplaced"/>
</dbReference>
<feature type="region of interest" description="Disordered" evidence="7">
    <location>
        <begin position="78"/>
        <end position="118"/>
    </location>
</feature>
<dbReference type="SMART" id="SM00389">
    <property type="entry name" value="HOX"/>
    <property type="match status" value="1"/>
</dbReference>
<evidence type="ECO:0000256" key="6">
    <source>
        <dbReference type="RuleBase" id="RU000682"/>
    </source>
</evidence>
<comment type="subcellular location">
    <subcellularLocation>
        <location evidence="1 5 6">Nucleus</location>
    </subcellularLocation>
</comment>
<evidence type="ECO:0000256" key="1">
    <source>
        <dbReference type="ARBA" id="ARBA00004123"/>
    </source>
</evidence>
<feature type="region of interest" description="Disordered" evidence="7">
    <location>
        <begin position="170"/>
        <end position="197"/>
    </location>
</feature>
<proteinExistence type="predicted"/>
<feature type="compositionally biased region" description="Acidic residues" evidence="7">
    <location>
        <begin position="331"/>
        <end position="340"/>
    </location>
</feature>
<dbReference type="GeneID" id="109252884"/>
<reference evidence="10" key="1">
    <citation type="submission" date="2025-08" db="UniProtKB">
        <authorList>
            <consortium name="RefSeq"/>
        </authorList>
    </citation>
    <scope>IDENTIFICATION</scope>
    <source>
        <tissue evidence="10">Whole blood</tissue>
    </source>
</reference>
<feature type="region of interest" description="Disordered" evidence="7">
    <location>
        <begin position="35"/>
        <end position="66"/>
    </location>
</feature>
<accession>A0A9V1EG88</accession>
<name>A0A9V1EG88_PANPR</name>
<evidence type="ECO:0000256" key="4">
    <source>
        <dbReference type="ARBA" id="ARBA00023242"/>
    </source>
</evidence>
<organism evidence="9 10">
    <name type="scientific">Panthera pardus</name>
    <name type="common">Leopard</name>
    <name type="synonym">Felis pardus</name>
    <dbReference type="NCBI Taxonomy" id="9691"/>
    <lineage>
        <taxon>Eukaryota</taxon>
        <taxon>Metazoa</taxon>
        <taxon>Chordata</taxon>
        <taxon>Craniata</taxon>
        <taxon>Vertebrata</taxon>
        <taxon>Euteleostomi</taxon>
        <taxon>Mammalia</taxon>
        <taxon>Eutheria</taxon>
        <taxon>Laurasiatheria</taxon>
        <taxon>Carnivora</taxon>
        <taxon>Feliformia</taxon>
        <taxon>Felidae</taxon>
        <taxon>Pantherinae</taxon>
        <taxon>Panthera</taxon>
    </lineage>
</organism>
<keyword evidence="4 5" id="KW-0539">Nucleus</keyword>
<dbReference type="Gene3D" id="1.10.10.60">
    <property type="entry name" value="Homeodomain-like"/>
    <property type="match status" value="1"/>
</dbReference>
<dbReference type="Pfam" id="PF00046">
    <property type="entry name" value="Homeodomain"/>
    <property type="match status" value="1"/>
</dbReference>
<dbReference type="SUPFAM" id="SSF46689">
    <property type="entry name" value="Homeodomain-like"/>
    <property type="match status" value="1"/>
</dbReference>
<dbReference type="InterPro" id="IPR009057">
    <property type="entry name" value="Homeodomain-like_sf"/>
</dbReference>
<dbReference type="GO" id="GO:0000981">
    <property type="term" value="F:DNA-binding transcription factor activity, RNA polymerase II-specific"/>
    <property type="evidence" value="ECO:0007669"/>
    <property type="project" value="TreeGrafter"/>
</dbReference>
<dbReference type="KEGG" id="ppad:109252884"/>
<dbReference type="PROSITE" id="PS50071">
    <property type="entry name" value="HOMEOBOX_2"/>
    <property type="match status" value="1"/>
</dbReference>
<evidence type="ECO:0000256" key="2">
    <source>
        <dbReference type="ARBA" id="ARBA00023125"/>
    </source>
</evidence>
<evidence type="ECO:0000313" key="10">
    <source>
        <dbReference type="RefSeq" id="XP_019280897.2"/>
    </source>
</evidence>
<dbReference type="AlphaFoldDB" id="A0A9V1EG88"/>
<feature type="domain" description="Homeobox" evidence="8">
    <location>
        <begin position="116"/>
        <end position="176"/>
    </location>
</feature>
<keyword evidence="9" id="KW-1185">Reference proteome</keyword>
<dbReference type="PANTHER" id="PTHR45793">
    <property type="entry name" value="HOMEOBOX PROTEIN"/>
    <property type="match status" value="1"/>
</dbReference>
<feature type="DNA-binding region" description="Homeobox" evidence="5">
    <location>
        <begin position="118"/>
        <end position="177"/>
    </location>
</feature>
<keyword evidence="3 5" id="KW-0371">Homeobox</keyword>
<evidence type="ECO:0000256" key="3">
    <source>
        <dbReference type="ARBA" id="ARBA00023155"/>
    </source>
</evidence>
<dbReference type="RefSeq" id="XP_019280897.2">
    <property type="nucleotide sequence ID" value="XM_019425352.2"/>
</dbReference>
<sequence>MRDKAASGHILKTKDIARGSLVDFRALGLVTPVFPPAQEGETTSSEGGMLPERKEHGGALTEDQHGPRAITGATCLSTRPVQDLGGDSEKGPEGERGVGGHPFLLGSGPPSARTLPRPRKKRTVYLKEQLQELEKHFWANRYPSYQERVALAARLNLDEHQVQVWFKNRRAKHSSLQGPPKGRGRGASAPGGRGAGVPQCVPAPPPVLVPAHVPEHAPVGVPVPAGPAFPGGPGACHPAPHSPRRIPPAAEPGTCSRSAAPRAGQGSQGSIQAAPTPAPAPAPAPARLQGCSVSDIWPDAGCVLAPNFTAVVSPQDPLEGSPFPLMAQSQEGEDPAEDRDSDSATKFIGESVSEKPCSSHGARGD</sequence>
<feature type="region of interest" description="Disordered" evidence="7">
    <location>
        <begin position="232"/>
        <end position="287"/>
    </location>
</feature>
<dbReference type="CDD" id="cd00086">
    <property type="entry name" value="homeodomain"/>
    <property type="match status" value="1"/>
</dbReference>
<feature type="compositionally biased region" description="Basic and acidic residues" evidence="7">
    <location>
        <begin position="51"/>
        <end position="66"/>
    </location>
</feature>
<dbReference type="GO" id="GO:0005634">
    <property type="term" value="C:nucleus"/>
    <property type="evidence" value="ECO:0007669"/>
    <property type="project" value="UniProtKB-SubCell"/>
</dbReference>
<evidence type="ECO:0000259" key="8">
    <source>
        <dbReference type="PROSITE" id="PS50071"/>
    </source>
</evidence>
<dbReference type="InterPro" id="IPR001356">
    <property type="entry name" value="HD"/>
</dbReference>
<protein>
    <submittedName>
        <fullName evidence="10">Tetrapeptide repeat homeobox protein 2-like</fullName>
    </submittedName>
</protein>
<dbReference type="PANTHER" id="PTHR45793:SF12">
    <property type="entry name" value="TETRAPEPTIDE REPEAT HOMEOBOX 1"/>
    <property type="match status" value="1"/>
</dbReference>
<keyword evidence="2 5" id="KW-0238">DNA-binding</keyword>
<evidence type="ECO:0000256" key="5">
    <source>
        <dbReference type="PROSITE-ProRule" id="PRU00108"/>
    </source>
</evidence>
<evidence type="ECO:0000313" key="9">
    <source>
        <dbReference type="Proteomes" id="UP001165780"/>
    </source>
</evidence>
<feature type="region of interest" description="Disordered" evidence="7">
    <location>
        <begin position="315"/>
        <end position="365"/>
    </location>
</feature>
<evidence type="ECO:0000256" key="7">
    <source>
        <dbReference type="SAM" id="MobiDB-lite"/>
    </source>
</evidence>
<gene>
    <name evidence="10" type="primary">LOC109252884</name>
</gene>
<dbReference type="GO" id="GO:0000978">
    <property type="term" value="F:RNA polymerase II cis-regulatory region sequence-specific DNA binding"/>
    <property type="evidence" value="ECO:0007669"/>
    <property type="project" value="TreeGrafter"/>
</dbReference>